<dbReference type="RefSeq" id="WP_244715818.1">
    <property type="nucleotide sequence ID" value="NZ_CP095072.1"/>
</dbReference>
<proteinExistence type="predicted"/>
<sequence>MVLQISLIIAMIISIIYVIRKRKKAGIKGVKSFLTPFCFYLNAIIYLIAYWFDSIGIISWMLMILLFMMAAYFSKFTSASASDGS</sequence>
<feature type="transmembrane region" description="Helical" evidence="1">
    <location>
        <begin position="33"/>
        <end position="51"/>
    </location>
</feature>
<protein>
    <submittedName>
        <fullName evidence="2">Uncharacterized protein</fullName>
    </submittedName>
</protein>
<evidence type="ECO:0000313" key="3">
    <source>
        <dbReference type="Proteomes" id="UP000831782"/>
    </source>
</evidence>
<keyword evidence="1" id="KW-1133">Transmembrane helix</keyword>
<name>A0ABY4ERJ9_9BACI</name>
<evidence type="ECO:0000256" key="1">
    <source>
        <dbReference type="SAM" id="Phobius"/>
    </source>
</evidence>
<evidence type="ECO:0000313" key="2">
    <source>
        <dbReference type="EMBL" id="UOQ47062.1"/>
    </source>
</evidence>
<dbReference type="Proteomes" id="UP000831782">
    <property type="component" value="Chromosome"/>
</dbReference>
<feature type="transmembrane region" description="Helical" evidence="1">
    <location>
        <begin position="57"/>
        <end position="74"/>
    </location>
</feature>
<reference evidence="2 3" key="1">
    <citation type="submission" date="2022-04" db="EMBL/GenBank/DDBJ databases">
        <title>Gracilibacillus sp. isolated from saltern.</title>
        <authorList>
            <person name="Won M."/>
            <person name="Lee C.-M."/>
            <person name="Woen H.-Y."/>
            <person name="Kwon S.-W."/>
        </authorList>
    </citation>
    <scope>NUCLEOTIDE SEQUENCE [LARGE SCALE GENOMIC DNA]</scope>
    <source>
        <strain evidence="2 3">SSWR10-1</strain>
    </source>
</reference>
<accession>A0ABY4ERJ9</accession>
<feature type="transmembrane region" description="Helical" evidence="1">
    <location>
        <begin position="6"/>
        <end position="21"/>
    </location>
</feature>
<organism evidence="2 3">
    <name type="scientific">Gracilibacillus caseinilyticus</name>
    <dbReference type="NCBI Taxonomy" id="2932256"/>
    <lineage>
        <taxon>Bacteria</taxon>
        <taxon>Bacillati</taxon>
        <taxon>Bacillota</taxon>
        <taxon>Bacilli</taxon>
        <taxon>Bacillales</taxon>
        <taxon>Bacillaceae</taxon>
        <taxon>Gracilibacillus</taxon>
    </lineage>
</organism>
<gene>
    <name evidence="2" type="ORF">MUN88_13330</name>
</gene>
<keyword evidence="3" id="KW-1185">Reference proteome</keyword>
<dbReference type="EMBL" id="CP095072">
    <property type="protein sequence ID" value="UOQ47062.1"/>
    <property type="molecule type" value="Genomic_DNA"/>
</dbReference>
<keyword evidence="1" id="KW-0812">Transmembrane</keyword>
<keyword evidence="1" id="KW-0472">Membrane</keyword>